<reference evidence="1 2" key="1">
    <citation type="submission" date="2015-05" db="EMBL/GenBank/DDBJ databases">
        <title>Evolution of Trichinella species and genotypes.</title>
        <authorList>
            <person name="Korhonen P.K."/>
            <person name="Edoardo P."/>
            <person name="Giuseppe L.R."/>
            <person name="Gasser R.B."/>
        </authorList>
    </citation>
    <scope>NUCLEOTIDE SEQUENCE [LARGE SCALE GENOMIC DNA]</scope>
    <source>
        <strain evidence="1">ISS10</strain>
    </source>
</reference>
<proteinExistence type="predicted"/>
<protein>
    <submittedName>
        <fullName evidence="1">Uncharacterized protein</fullName>
    </submittedName>
</protein>
<organism evidence="1 2">
    <name type="scientific">Trichinella nativa</name>
    <dbReference type="NCBI Taxonomy" id="6335"/>
    <lineage>
        <taxon>Eukaryota</taxon>
        <taxon>Metazoa</taxon>
        <taxon>Ecdysozoa</taxon>
        <taxon>Nematoda</taxon>
        <taxon>Enoplea</taxon>
        <taxon>Dorylaimia</taxon>
        <taxon>Trichinellida</taxon>
        <taxon>Trichinellidae</taxon>
        <taxon>Trichinella</taxon>
    </lineage>
</organism>
<evidence type="ECO:0000313" key="2">
    <source>
        <dbReference type="Proteomes" id="UP000054721"/>
    </source>
</evidence>
<comment type="caution">
    <text evidence="1">The sequence shown here is derived from an EMBL/GenBank/DDBJ whole genome shotgun (WGS) entry which is preliminary data.</text>
</comment>
<dbReference type="Proteomes" id="UP000054721">
    <property type="component" value="Unassembled WGS sequence"/>
</dbReference>
<keyword evidence="2" id="KW-1185">Reference proteome</keyword>
<dbReference type="OrthoDB" id="10450990at2759"/>
<dbReference type="EMBL" id="JYDW01000001">
    <property type="protein sequence ID" value="KRZ63410.1"/>
    <property type="molecule type" value="Genomic_DNA"/>
</dbReference>
<evidence type="ECO:0000313" key="1">
    <source>
        <dbReference type="EMBL" id="KRZ63410.1"/>
    </source>
</evidence>
<gene>
    <name evidence="1" type="ORF">T02_9411</name>
</gene>
<name>A0A0V1LW19_9BILA</name>
<accession>A0A0V1LW19</accession>
<sequence length="112" mass="11947">MSSKAIKEMAWSPALFFIKRYLASLPVGRDEAASHSAMSAAELMEAVETPVCGDFNHSRKMAETAGFTADGSCSAGERLRHLKCPLGRNAEVFVGADGVMRSAKVKTVIGII</sequence>
<dbReference type="AlphaFoldDB" id="A0A0V1LW19"/>